<proteinExistence type="predicted"/>
<evidence type="ECO:0000256" key="1">
    <source>
        <dbReference type="SAM" id="MobiDB-lite"/>
    </source>
</evidence>
<evidence type="ECO:0000313" key="4">
    <source>
        <dbReference type="EMBL" id="PMP83709.1"/>
    </source>
</evidence>
<feature type="transmembrane region" description="Helical" evidence="2">
    <location>
        <begin position="6"/>
        <end position="26"/>
    </location>
</feature>
<keyword evidence="2" id="KW-0472">Membrane</keyword>
<dbReference type="AlphaFoldDB" id="A0A2J6X8U2"/>
<organism evidence="4 5">
    <name type="scientific">Chloroflexus aggregans</name>
    <dbReference type="NCBI Taxonomy" id="152260"/>
    <lineage>
        <taxon>Bacteria</taxon>
        <taxon>Bacillati</taxon>
        <taxon>Chloroflexota</taxon>
        <taxon>Chloroflexia</taxon>
        <taxon>Chloroflexales</taxon>
        <taxon>Chloroflexineae</taxon>
        <taxon>Chloroflexaceae</taxon>
        <taxon>Chloroflexus</taxon>
    </lineage>
</organism>
<reference evidence="4 5" key="1">
    <citation type="submission" date="2018-01" db="EMBL/GenBank/DDBJ databases">
        <title>Metagenomic assembled genomes from two thermal pools in the Uzon Caldera, Kamchatka, Russia.</title>
        <authorList>
            <person name="Wilkins L."/>
            <person name="Ettinger C."/>
        </authorList>
    </citation>
    <scope>NUCLEOTIDE SEQUENCE [LARGE SCALE GENOMIC DNA]</scope>
    <source>
        <strain evidence="4">ZAV-02</strain>
    </source>
</reference>
<dbReference type="Proteomes" id="UP000243376">
    <property type="component" value="Unassembled WGS sequence"/>
</dbReference>
<dbReference type="Pfam" id="PF08666">
    <property type="entry name" value="SAF"/>
    <property type="match status" value="1"/>
</dbReference>
<gene>
    <name evidence="4" type="ORF">C0184_04935</name>
</gene>
<accession>A0A2J6X8U2</accession>
<protein>
    <submittedName>
        <fullName evidence="4">Pilus assembly protein CpaB</fullName>
    </submittedName>
</protein>
<dbReference type="SMART" id="SM00858">
    <property type="entry name" value="SAF"/>
    <property type="match status" value="1"/>
</dbReference>
<feature type="compositionally biased region" description="Low complexity" evidence="1">
    <location>
        <begin position="223"/>
        <end position="245"/>
    </location>
</feature>
<evidence type="ECO:0000259" key="3">
    <source>
        <dbReference type="SMART" id="SM00858"/>
    </source>
</evidence>
<dbReference type="CDD" id="cd11614">
    <property type="entry name" value="SAF_CpaB_FlgA_like"/>
    <property type="match status" value="1"/>
</dbReference>
<feature type="region of interest" description="Disordered" evidence="1">
    <location>
        <begin position="223"/>
        <end position="261"/>
    </location>
</feature>
<dbReference type="InterPro" id="IPR013974">
    <property type="entry name" value="SAF"/>
</dbReference>
<keyword evidence="2" id="KW-1133">Transmembrane helix</keyword>
<evidence type="ECO:0000256" key="2">
    <source>
        <dbReference type="SAM" id="Phobius"/>
    </source>
</evidence>
<keyword evidence="2" id="KW-0812">Transmembrane</keyword>
<evidence type="ECO:0000313" key="5">
    <source>
        <dbReference type="Proteomes" id="UP000243376"/>
    </source>
</evidence>
<feature type="compositionally biased region" description="Polar residues" evidence="1">
    <location>
        <begin position="250"/>
        <end position="261"/>
    </location>
</feature>
<feature type="domain" description="SAF" evidence="3">
    <location>
        <begin position="51"/>
        <end position="115"/>
    </location>
</feature>
<comment type="caution">
    <text evidence="4">The sequence shown here is derived from an EMBL/GenBank/DDBJ whole genome shotgun (WGS) entry which is preliminary data.</text>
</comment>
<dbReference type="EMBL" id="PNIQ01000320">
    <property type="protein sequence ID" value="PMP83709.1"/>
    <property type="molecule type" value="Genomic_DNA"/>
</dbReference>
<name>A0A2J6X8U2_9CHLR</name>
<sequence>MRRGALLFLLIGLIIIIGGFAAFLLLRGGATRPNAGTEPNVPPPPTVIPLVKVVQAAVDIEANTLLNDPTLLEVVEVPITEFDEQNEFSNISDVLGKLLINPVVAGQPITRNNIRDAGLAQRLPTAAPNQPRVKAYPLVVNSLSGVADQIAINDFVDVVATFSVERQIIRPGPAQVITVNDVDQLVREYQYGETQNLLTTKTIIQRAQVLQIVRPAAPVQEGEAAQGQGAAGASNLQSSSSLPQVDASGQPITGPQLENATPPSTLTEGIWIVVLALNDQQIELLEFALQSNARIVLALRSSDDVAIEQTTGVTIDLLVREFGLPLPRPLPPRVYGEAEVFVPEPTPTPRP</sequence>